<keyword evidence="2" id="KW-1185">Reference proteome</keyword>
<accession>A0A5B7CXU8</accession>
<name>A0A5B7CXU8_PORTR</name>
<evidence type="ECO:0000313" key="2">
    <source>
        <dbReference type="Proteomes" id="UP000324222"/>
    </source>
</evidence>
<evidence type="ECO:0000313" key="1">
    <source>
        <dbReference type="EMBL" id="MPC14542.1"/>
    </source>
</evidence>
<organism evidence="1 2">
    <name type="scientific">Portunus trituberculatus</name>
    <name type="common">Swimming crab</name>
    <name type="synonym">Neptunus trituberculatus</name>
    <dbReference type="NCBI Taxonomy" id="210409"/>
    <lineage>
        <taxon>Eukaryota</taxon>
        <taxon>Metazoa</taxon>
        <taxon>Ecdysozoa</taxon>
        <taxon>Arthropoda</taxon>
        <taxon>Crustacea</taxon>
        <taxon>Multicrustacea</taxon>
        <taxon>Malacostraca</taxon>
        <taxon>Eumalacostraca</taxon>
        <taxon>Eucarida</taxon>
        <taxon>Decapoda</taxon>
        <taxon>Pleocyemata</taxon>
        <taxon>Brachyura</taxon>
        <taxon>Eubrachyura</taxon>
        <taxon>Portunoidea</taxon>
        <taxon>Portunidae</taxon>
        <taxon>Portuninae</taxon>
        <taxon>Portunus</taxon>
    </lineage>
</organism>
<gene>
    <name evidence="1" type="ORF">E2C01_007310</name>
</gene>
<comment type="caution">
    <text evidence="1">The sequence shown here is derived from an EMBL/GenBank/DDBJ whole genome shotgun (WGS) entry which is preliminary data.</text>
</comment>
<dbReference type="Proteomes" id="UP000324222">
    <property type="component" value="Unassembled WGS sequence"/>
</dbReference>
<protein>
    <submittedName>
        <fullName evidence="1">Uncharacterized protein</fullName>
    </submittedName>
</protein>
<dbReference type="AlphaFoldDB" id="A0A5B7CXU8"/>
<proteinExistence type="predicted"/>
<sequence>MFYSLLMGPCHPPPSSSACHVLKWWCTALGQEHSSNFVTPCHGRDVALHDFALFRNCPTHTSIYGQQLWRAITNPCHRVARLCQDLCTQVTVAELRAVNHIPNVAPQHSAIFRINKLQ</sequence>
<dbReference type="EMBL" id="VSRR010000359">
    <property type="protein sequence ID" value="MPC14542.1"/>
    <property type="molecule type" value="Genomic_DNA"/>
</dbReference>
<reference evidence="1 2" key="1">
    <citation type="submission" date="2019-05" db="EMBL/GenBank/DDBJ databases">
        <title>Another draft genome of Portunus trituberculatus and its Hox gene families provides insights of decapod evolution.</title>
        <authorList>
            <person name="Jeong J.-H."/>
            <person name="Song I."/>
            <person name="Kim S."/>
            <person name="Choi T."/>
            <person name="Kim D."/>
            <person name="Ryu S."/>
            <person name="Kim W."/>
        </authorList>
    </citation>
    <scope>NUCLEOTIDE SEQUENCE [LARGE SCALE GENOMIC DNA]</scope>
    <source>
        <tissue evidence="1">Muscle</tissue>
    </source>
</reference>